<evidence type="ECO:0000259" key="1">
    <source>
        <dbReference type="Pfam" id="PF23055"/>
    </source>
</evidence>
<protein>
    <recommendedName>
        <fullName evidence="1">DUF7041 domain-containing protein</fullName>
    </recommendedName>
</protein>
<reference evidence="2" key="1">
    <citation type="submission" date="2015-07" db="EMBL/GenBank/DDBJ databases">
        <title>MeaNS - Measles Nucleotide Surveillance Program.</title>
        <authorList>
            <person name="Tran T."/>
            <person name="Druce J."/>
        </authorList>
    </citation>
    <scope>NUCLEOTIDE SEQUENCE</scope>
    <source>
        <strain evidence="2">UCB-OBI-ISO-001</strain>
        <tissue evidence="2">Gonad</tissue>
    </source>
</reference>
<dbReference type="PANTHER" id="PTHR33327:SF3">
    <property type="entry name" value="RNA-DIRECTED DNA POLYMERASE"/>
    <property type="match status" value="1"/>
</dbReference>
<dbReference type="STRING" id="37653.A0A0L8FTM6"/>
<dbReference type="Pfam" id="PF23055">
    <property type="entry name" value="DUF7041"/>
    <property type="match status" value="1"/>
</dbReference>
<dbReference type="AlphaFoldDB" id="A0A0L8FTM6"/>
<organism evidence="2">
    <name type="scientific">Octopus bimaculoides</name>
    <name type="common">California two-spotted octopus</name>
    <dbReference type="NCBI Taxonomy" id="37653"/>
    <lineage>
        <taxon>Eukaryota</taxon>
        <taxon>Metazoa</taxon>
        <taxon>Spiralia</taxon>
        <taxon>Lophotrochozoa</taxon>
        <taxon>Mollusca</taxon>
        <taxon>Cephalopoda</taxon>
        <taxon>Coleoidea</taxon>
        <taxon>Octopodiformes</taxon>
        <taxon>Octopoda</taxon>
        <taxon>Incirrata</taxon>
        <taxon>Octopodidae</taxon>
        <taxon>Octopus</taxon>
    </lineage>
</organism>
<name>A0A0L8FTM6_OCTBM</name>
<accession>A0A0L8FTM6</accession>
<dbReference type="PANTHER" id="PTHR33327">
    <property type="entry name" value="ENDONUCLEASE"/>
    <property type="match status" value="1"/>
</dbReference>
<dbReference type="InterPro" id="IPR055469">
    <property type="entry name" value="DUF7041"/>
</dbReference>
<dbReference type="EMBL" id="KQ426634">
    <property type="protein sequence ID" value="KOF67988.1"/>
    <property type="molecule type" value="Genomic_DNA"/>
</dbReference>
<feature type="domain" description="DUF7041" evidence="1">
    <location>
        <begin position="11"/>
        <end position="53"/>
    </location>
</feature>
<gene>
    <name evidence="2" type="ORF">OCBIM_22008413mg</name>
</gene>
<evidence type="ECO:0000313" key="2">
    <source>
        <dbReference type="EMBL" id="KOF67988.1"/>
    </source>
</evidence>
<proteinExistence type="predicted"/>
<sequence length="165" mass="18920">MVSDYTTAVKLPQFCPKWAELWFVQVEAQFNICKITSDLMKYPYVVATLDEDMETRFPPGESPSFLFKKIFLCNLPPQVQVLITQTEMKDLWQLAKAADKHFLSSDVMVNTIGSAPRPGRVKQDNLCFYHTKFTKFGKKAMKCKQPCSFRTPWLLTPANSRAGCH</sequence>